<gene>
    <name evidence="2" type="ORF">JZ751_020740</name>
</gene>
<feature type="non-terminal residue" evidence="2">
    <location>
        <position position="113"/>
    </location>
</feature>
<evidence type="ECO:0000313" key="2">
    <source>
        <dbReference type="EMBL" id="KAG9352327.1"/>
    </source>
</evidence>
<keyword evidence="3" id="KW-1185">Reference proteome</keyword>
<feature type="domain" description="Peptidase S8 pro-domain" evidence="1">
    <location>
        <begin position="87"/>
        <end position="113"/>
    </location>
</feature>
<dbReference type="OrthoDB" id="6156546at2759"/>
<dbReference type="Gene3D" id="3.30.70.850">
    <property type="entry name" value="Peptidase S8, pro-domain"/>
    <property type="match status" value="1"/>
</dbReference>
<dbReference type="Proteomes" id="UP000824540">
    <property type="component" value="Unassembled WGS sequence"/>
</dbReference>
<name>A0A8T2PNR6_9TELE</name>
<evidence type="ECO:0000313" key="3">
    <source>
        <dbReference type="Proteomes" id="UP000824540"/>
    </source>
</evidence>
<comment type="caution">
    <text evidence="2">The sequence shown here is derived from an EMBL/GenBank/DDBJ whole genome shotgun (WGS) entry which is preliminary data.</text>
</comment>
<dbReference type="InterPro" id="IPR038466">
    <property type="entry name" value="S8_pro-domain_sf"/>
</dbReference>
<sequence length="113" mass="12569">MQQDIQCQTVGIEILLVWDYVRVCDSMNSLMNTRFSTTHPPSPTPPQTPYLFSMDLRLALTPLLWTLLVFLSSAVSPSAGQKVYTNTWAVHITGGAEEANRIASKHGFINHGH</sequence>
<evidence type="ECO:0000259" key="1">
    <source>
        <dbReference type="Pfam" id="PF16470"/>
    </source>
</evidence>
<dbReference type="SUPFAM" id="SSF54897">
    <property type="entry name" value="Protease propeptides/inhibitors"/>
    <property type="match status" value="1"/>
</dbReference>
<dbReference type="InterPro" id="IPR032815">
    <property type="entry name" value="S8_pro-domain"/>
</dbReference>
<dbReference type="EMBL" id="JAFBMS010000005">
    <property type="protein sequence ID" value="KAG9352327.1"/>
    <property type="molecule type" value="Genomic_DNA"/>
</dbReference>
<reference evidence="2" key="1">
    <citation type="thesis" date="2021" institute="BYU ScholarsArchive" country="Provo, UT, USA">
        <title>Applications of and Algorithms for Genome Assembly and Genomic Analyses with an Emphasis on Marine Teleosts.</title>
        <authorList>
            <person name="Pickett B.D."/>
        </authorList>
    </citation>
    <scope>NUCLEOTIDE SEQUENCE</scope>
    <source>
        <strain evidence="2">HI-2016</strain>
    </source>
</reference>
<proteinExistence type="predicted"/>
<dbReference type="Pfam" id="PF16470">
    <property type="entry name" value="S8_pro-domain"/>
    <property type="match status" value="1"/>
</dbReference>
<dbReference type="AlphaFoldDB" id="A0A8T2PNR6"/>
<accession>A0A8T2PNR6</accession>
<protein>
    <recommendedName>
        <fullName evidence="1">Peptidase S8 pro-domain domain-containing protein</fullName>
    </recommendedName>
</protein>
<organism evidence="2 3">
    <name type="scientific">Albula glossodonta</name>
    <name type="common">roundjaw bonefish</name>
    <dbReference type="NCBI Taxonomy" id="121402"/>
    <lineage>
        <taxon>Eukaryota</taxon>
        <taxon>Metazoa</taxon>
        <taxon>Chordata</taxon>
        <taxon>Craniata</taxon>
        <taxon>Vertebrata</taxon>
        <taxon>Euteleostomi</taxon>
        <taxon>Actinopterygii</taxon>
        <taxon>Neopterygii</taxon>
        <taxon>Teleostei</taxon>
        <taxon>Albuliformes</taxon>
        <taxon>Albulidae</taxon>
        <taxon>Albula</taxon>
    </lineage>
</organism>